<dbReference type="GO" id="GO:0016020">
    <property type="term" value="C:membrane"/>
    <property type="evidence" value="ECO:0007669"/>
    <property type="project" value="TreeGrafter"/>
</dbReference>
<dbReference type="OrthoDB" id="9763050at2"/>
<keyword evidence="1" id="KW-0479">Metal-binding</keyword>
<keyword evidence="3" id="KW-1133">Transmembrane helix</keyword>
<dbReference type="GO" id="GO:0016810">
    <property type="term" value="F:hydrolase activity, acting on carbon-nitrogen (but not peptide) bonds"/>
    <property type="evidence" value="ECO:0007669"/>
    <property type="project" value="InterPro"/>
</dbReference>
<name>A0A2M9H9M3_9BIFI</name>
<reference evidence="5 6" key="1">
    <citation type="submission" date="2017-10" db="EMBL/GenBank/DDBJ databases">
        <title>Draft genome sequences of strains TRE 1, TRE 9, TRE H and TRI 7, isolated from tamarins, belonging to four potential novel Bifidobacterium species.</title>
        <authorList>
            <person name="Mattarelli P."/>
            <person name="Modesto M."/>
            <person name="Puglisi E."/>
            <person name="Morelli L."/>
            <person name="Spezio C."/>
            <person name="Bonetti A."/>
            <person name="Sandri C."/>
        </authorList>
    </citation>
    <scope>NUCLEOTIDE SEQUENCE [LARGE SCALE GENOMIC DNA]</scope>
    <source>
        <strain evidence="6">TRE1</strain>
    </source>
</reference>
<dbReference type="InterPro" id="IPR050248">
    <property type="entry name" value="Polysacc_deacetylase_ArnD"/>
</dbReference>
<dbReference type="SUPFAM" id="SSF88713">
    <property type="entry name" value="Glycoside hydrolase/deacetylase"/>
    <property type="match status" value="1"/>
</dbReference>
<keyword evidence="3" id="KW-0472">Membrane</keyword>
<dbReference type="Proteomes" id="UP000229095">
    <property type="component" value="Unassembled WGS sequence"/>
</dbReference>
<gene>
    <name evidence="5" type="ORF">CS006_05480</name>
</gene>
<feature type="transmembrane region" description="Helical" evidence="3">
    <location>
        <begin position="39"/>
        <end position="59"/>
    </location>
</feature>
<keyword evidence="2" id="KW-0378">Hydrolase</keyword>
<keyword evidence="3" id="KW-0812">Transmembrane</keyword>
<evidence type="ECO:0000313" key="6">
    <source>
        <dbReference type="Proteomes" id="UP000229095"/>
    </source>
</evidence>
<evidence type="ECO:0000256" key="2">
    <source>
        <dbReference type="ARBA" id="ARBA00022801"/>
    </source>
</evidence>
<dbReference type="PANTHER" id="PTHR10587">
    <property type="entry name" value="GLYCOSYL TRANSFERASE-RELATED"/>
    <property type="match status" value="1"/>
</dbReference>
<protein>
    <recommendedName>
        <fullName evidence="4">NodB homology domain-containing protein</fullName>
    </recommendedName>
</protein>
<keyword evidence="6" id="KW-1185">Reference proteome</keyword>
<dbReference type="PROSITE" id="PS51677">
    <property type="entry name" value="NODB"/>
    <property type="match status" value="1"/>
</dbReference>
<dbReference type="EMBL" id="PEBI01000002">
    <property type="protein sequence ID" value="PJM73487.1"/>
    <property type="molecule type" value="Genomic_DNA"/>
</dbReference>
<proteinExistence type="predicted"/>
<dbReference type="AlphaFoldDB" id="A0A2M9H9M3"/>
<dbReference type="GO" id="GO:0005975">
    <property type="term" value="P:carbohydrate metabolic process"/>
    <property type="evidence" value="ECO:0007669"/>
    <property type="project" value="InterPro"/>
</dbReference>
<feature type="domain" description="NodB homology" evidence="4">
    <location>
        <begin position="268"/>
        <end position="445"/>
    </location>
</feature>
<dbReference type="InterPro" id="IPR002509">
    <property type="entry name" value="NODB_dom"/>
</dbReference>
<evidence type="ECO:0000259" key="4">
    <source>
        <dbReference type="PROSITE" id="PS51677"/>
    </source>
</evidence>
<dbReference type="Gene3D" id="3.20.20.370">
    <property type="entry name" value="Glycoside hydrolase/deacetylase"/>
    <property type="match status" value="1"/>
</dbReference>
<comment type="caution">
    <text evidence="5">The sequence shown here is derived from an EMBL/GenBank/DDBJ whole genome shotgun (WGS) entry which is preliminary data.</text>
</comment>
<dbReference type="InterPro" id="IPR011330">
    <property type="entry name" value="Glyco_hydro/deAcase_b/a-brl"/>
</dbReference>
<accession>A0A2M9H9M3</accession>
<evidence type="ECO:0000313" key="5">
    <source>
        <dbReference type="EMBL" id="PJM73487.1"/>
    </source>
</evidence>
<dbReference type="Pfam" id="PF01522">
    <property type="entry name" value="Polysacc_deac_1"/>
    <property type="match status" value="1"/>
</dbReference>
<evidence type="ECO:0000256" key="3">
    <source>
        <dbReference type="SAM" id="Phobius"/>
    </source>
</evidence>
<organism evidence="5 6">
    <name type="scientific">Bifidobacterium primatium</name>
    <dbReference type="NCBI Taxonomy" id="2045438"/>
    <lineage>
        <taxon>Bacteria</taxon>
        <taxon>Bacillati</taxon>
        <taxon>Actinomycetota</taxon>
        <taxon>Actinomycetes</taxon>
        <taxon>Bifidobacteriales</taxon>
        <taxon>Bifidobacteriaceae</taxon>
        <taxon>Bifidobacterium</taxon>
    </lineage>
</organism>
<dbReference type="PANTHER" id="PTHR10587:SF133">
    <property type="entry name" value="CHITIN DEACETYLASE 1-RELATED"/>
    <property type="match status" value="1"/>
</dbReference>
<evidence type="ECO:0000256" key="1">
    <source>
        <dbReference type="ARBA" id="ARBA00022723"/>
    </source>
</evidence>
<dbReference type="GO" id="GO:0046872">
    <property type="term" value="F:metal ion binding"/>
    <property type="evidence" value="ECO:0007669"/>
    <property type="project" value="UniProtKB-KW"/>
</dbReference>
<sequence length="484" mass="52679">MPVRYSFHIQRHEEETKETRIMAKHSASDLARRHSRRPLVILIVVAMVAAIAVSGGVAFTRHNRHTQALNQCSTARTTLTSATERLDNAVKDAKTSTTVQASTLEDPSVLASLQTTVAKAGKLVSAVDSGDGYRCAETLSADELDAKTRKLNSAADDAKKQTTAITSGIRSVRQNVANKTNETVRFTLTAAVSQSQGLLAQTKDQVSDESTRTKLQQLIRTADGQLNGNDIITDGTVYQQSIDQLNAAMDAVTASNIAKLGVDCKKVQCVALTFDDGPDATNTPPVIEALKKTKATATFFSVGEHITGTTTPMLKQLAEAGYPIENHSWNHPHLQTLSKADVVKQLTDTSTAVKKAVGTYPSMIRPPYSEWSNDVRDQAAVMNSSIINFNVMGYDWEKDADGVHDAVLEWAKPGDIILLHDLQGSTAKATERIITDLQAKGYTLVSVPQLLGERPKPGYVYYSQDQVVKPGEPWKPSTNYAEQW</sequence>